<reference evidence="2 3" key="2">
    <citation type="submission" date="2019-01" db="EMBL/GenBank/DDBJ databases">
        <title>The decoding of complex shrimp genome reveals the adaptation for benthos swimmer, frequently molting mechanism and breeding impact on genome.</title>
        <authorList>
            <person name="Sun Y."/>
            <person name="Gao Y."/>
            <person name="Yu Y."/>
        </authorList>
    </citation>
    <scope>NUCLEOTIDE SEQUENCE [LARGE SCALE GENOMIC DNA]</scope>
    <source>
        <tissue evidence="2">Muscle</tissue>
    </source>
</reference>
<protein>
    <submittedName>
        <fullName evidence="2">E3 ubiquitin-protein ligase arkadia-B</fullName>
    </submittedName>
</protein>
<dbReference type="AlphaFoldDB" id="A0A423SM05"/>
<feature type="region of interest" description="Disordered" evidence="1">
    <location>
        <begin position="1"/>
        <end position="51"/>
    </location>
</feature>
<organism evidence="2 3">
    <name type="scientific">Penaeus vannamei</name>
    <name type="common">Whiteleg shrimp</name>
    <name type="synonym">Litopenaeus vannamei</name>
    <dbReference type="NCBI Taxonomy" id="6689"/>
    <lineage>
        <taxon>Eukaryota</taxon>
        <taxon>Metazoa</taxon>
        <taxon>Ecdysozoa</taxon>
        <taxon>Arthropoda</taxon>
        <taxon>Crustacea</taxon>
        <taxon>Multicrustacea</taxon>
        <taxon>Malacostraca</taxon>
        <taxon>Eumalacostraca</taxon>
        <taxon>Eucarida</taxon>
        <taxon>Decapoda</taxon>
        <taxon>Dendrobranchiata</taxon>
        <taxon>Penaeoidea</taxon>
        <taxon>Penaeidae</taxon>
        <taxon>Penaeus</taxon>
    </lineage>
</organism>
<dbReference type="OrthoDB" id="9984778at2759"/>
<feature type="region of interest" description="Disordered" evidence="1">
    <location>
        <begin position="79"/>
        <end position="122"/>
    </location>
</feature>
<proteinExistence type="predicted"/>
<sequence>MGEPVVNPGHSSQLWDQEAKSVGQTSSNQSVTAVGHHHHHHASATHSPSSFTTVSHLCHNQVVEVGCSRETGTQQCNSEAVKLDRGDSSNTEGAFFPSLPPQHPQAMDDVSPPSGSGAYYNGPQPYVPGDGYYEILGGLGGATPPQYATAGTGSALPAGPPTPSKVETNAYVDTTHTPLTYGEAPPAMDFSSNPAGLNFSGATAGTYGTASDYSDSQDYSQAAANPLTLVLPLEVIVVVRVETVKFEESESTVLVQKEVGERLREAGWNHDEEVGGARGGRHNKIDDGPSAPDLQLDWVSSSDSDSDTDSCIEVVSVQRGARGSRAVDVVDLTNESDDEVLVASAGPTLPSSAASHQAPTSSCAVASSSGYGMSPIVGRLPVSTNAASTGTTSGPGVCRGHHNTDANQATNTCSCARGPTLGSIGLSASAHPLFPPYPPTSLASTANYPTHPSLSRLNPMHQRIWHSQQRYQEMQRRRMDPRLRDTLVQPGGLLPEMVQHTHAGATATTLAPHSTAHQATSSQPSTTSASSEQQAPPQTSSPSVPQPMEIQAAPNAGHNPTHIPPPHLHHHPGLDVLMHSAQTHG</sequence>
<evidence type="ECO:0000256" key="1">
    <source>
        <dbReference type="SAM" id="MobiDB-lite"/>
    </source>
</evidence>
<evidence type="ECO:0000313" key="3">
    <source>
        <dbReference type="Proteomes" id="UP000283509"/>
    </source>
</evidence>
<feature type="compositionally biased region" description="Polar residues" evidence="1">
    <location>
        <begin position="22"/>
        <end position="32"/>
    </location>
</feature>
<feature type="compositionally biased region" description="Low complexity" evidence="1">
    <location>
        <begin position="510"/>
        <end position="547"/>
    </location>
</feature>
<gene>
    <name evidence="2" type="ORF">C7M84_016755</name>
</gene>
<dbReference type="Proteomes" id="UP000283509">
    <property type="component" value="Unassembled WGS sequence"/>
</dbReference>
<reference evidence="2 3" key="1">
    <citation type="submission" date="2018-04" db="EMBL/GenBank/DDBJ databases">
        <authorList>
            <person name="Zhang X."/>
            <person name="Yuan J."/>
            <person name="Li F."/>
            <person name="Xiang J."/>
        </authorList>
    </citation>
    <scope>NUCLEOTIDE SEQUENCE [LARGE SCALE GENOMIC DNA]</scope>
    <source>
        <tissue evidence="2">Muscle</tissue>
    </source>
</reference>
<keyword evidence="3" id="KW-1185">Reference proteome</keyword>
<name>A0A423SM05_PENVA</name>
<feature type="region of interest" description="Disordered" evidence="1">
    <location>
        <begin position="268"/>
        <end position="292"/>
    </location>
</feature>
<feature type="region of interest" description="Disordered" evidence="1">
    <location>
        <begin position="510"/>
        <end position="573"/>
    </location>
</feature>
<dbReference type="EMBL" id="QCYY01003107">
    <property type="protein sequence ID" value="ROT65278.1"/>
    <property type="molecule type" value="Genomic_DNA"/>
</dbReference>
<comment type="caution">
    <text evidence="2">The sequence shown here is derived from an EMBL/GenBank/DDBJ whole genome shotgun (WGS) entry which is preliminary data.</text>
</comment>
<accession>A0A423SM05</accession>
<evidence type="ECO:0000313" key="2">
    <source>
        <dbReference type="EMBL" id="ROT65278.1"/>
    </source>
</evidence>